<dbReference type="OrthoDB" id="9809594at2"/>
<evidence type="ECO:0000256" key="1">
    <source>
        <dbReference type="ARBA" id="ARBA00022679"/>
    </source>
</evidence>
<dbReference type="SUPFAM" id="SSF53756">
    <property type="entry name" value="UDP-Glycosyltransferase/glycogen phosphorylase"/>
    <property type="match status" value="1"/>
</dbReference>
<accession>A0A1W9Z1D8</accession>
<dbReference type="AlphaFoldDB" id="A0A1W9Z1D8"/>
<evidence type="ECO:0000259" key="2">
    <source>
        <dbReference type="Pfam" id="PF04101"/>
    </source>
</evidence>
<dbReference type="Pfam" id="PF04101">
    <property type="entry name" value="Glyco_tran_28_C"/>
    <property type="match status" value="1"/>
</dbReference>
<protein>
    <recommendedName>
        <fullName evidence="2">Glycosyl transferase family 28 C-terminal domain-containing protein</fullName>
    </recommendedName>
</protein>
<reference evidence="3 4" key="1">
    <citation type="submission" date="2017-02" db="EMBL/GenBank/DDBJ databases">
        <title>The new phylogeny of genus Mycobacterium.</title>
        <authorList>
            <person name="Tortoli E."/>
            <person name="Trovato A."/>
            <person name="Cirillo D.M."/>
        </authorList>
    </citation>
    <scope>NUCLEOTIDE SEQUENCE [LARGE SCALE GENOMIC DNA]</scope>
    <source>
        <strain evidence="3 4">DSM 45578</strain>
    </source>
</reference>
<evidence type="ECO:0000313" key="3">
    <source>
        <dbReference type="EMBL" id="ORA06146.1"/>
    </source>
</evidence>
<keyword evidence="1" id="KW-0808">Transferase</keyword>
<dbReference type="PANTHER" id="PTHR21015:SF22">
    <property type="entry name" value="GLYCOSYLTRANSFERASE"/>
    <property type="match status" value="1"/>
</dbReference>
<proteinExistence type="predicted"/>
<dbReference type="InterPro" id="IPR007235">
    <property type="entry name" value="Glyco_trans_28_C"/>
</dbReference>
<evidence type="ECO:0000313" key="4">
    <source>
        <dbReference type="Proteomes" id="UP000192366"/>
    </source>
</evidence>
<comment type="caution">
    <text evidence="3">The sequence shown here is derived from an EMBL/GenBank/DDBJ whole genome shotgun (WGS) entry which is preliminary data.</text>
</comment>
<dbReference type="Gene3D" id="3.40.50.2000">
    <property type="entry name" value="Glycogen Phosphorylase B"/>
    <property type="match status" value="1"/>
</dbReference>
<dbReference type="GO" id="GO:0016758">
    <property type="term" value="F:hexosyltransferase activity"/>
    <property type="evidence" value="ECO:0007669"/>
    <property type="project" value="InterPro"/>
</dbReference>
<name>A0A1W9Z1D8_MYCBA</name>
<dbReference type="Proteomes" id="UP000192366">
    <property type="component" value="Unassembled WGS sequence"/>
</dbReference>
<organism evidence="3 4">
    <name type="scientific">Mycolicibacterium bacteremicum</name>
    <name type="common">Mycobacterium bacteremicum</name>
    <dbReference type="NCBI Taxonomy" id="564198"/>
    <lineage>
        <taxon>Bacteria</taxon>
        <taxon>Bacillati</taxon>
        <taxon>Actinomycetota</taxon>
        <taxon>Actinomycetes</taxon>
        <taxon>Mycobacteriales</taxon>
        <taxon>Mycobacteriaceae</taxon>
        <taxon>Mycolicibacterium</taxon>
    </lineage>
</organism>
<gene>
    <name evidence="3" type="ORF">BST17_07085</name>
</gene>
<dbReference type="EMBL" id="MVHJ01000004">
    <property type="protein sequence ID" value="ORA06146.1"/>
    <property type="molecule type" value="Genomic_DNA"/>
</dbReference>
<feature type="domain" description="Glycosyl transferase family 28 C-terminal" evidence="2">
    <location>
        <begin position="186"/>
        <end position="240"/>
    </location>
</feature>
<keyword evidence="4" id="KW-1185">Reference proteome</keyword>
<dbReference type="PANTHER" id="PTHR21015">
    <property type="entry name" value="UDP-N-ACETYLGLUCOSAMINE--N-ACETYLMURAMYL-(PENTAPEPTIDE) PYROPHOSPHORYL-UNDECAPRENOL N-ACETYLGLUCOSAMINE TRANSFERASE 1"/>
    <property type="match status" value="1"/>
</dbReference>
<sequence>MPEPNPFTDVIALPRDDDAETVHEPTAHGALHWAPHFDIGYTARMAAIADWVRDARPEVMVVDVSVEVATFVRLLGTPVVVVALPGTRTDAPHELVHTLADRIIAGWPRELREPEWLRPHDHKTVYVGGISRFDGRPAPSPGATGNVVVLSGAGGADEVAVSGAGSAEWTWLGGRRGQWTADPWPQLADAEVVITHAGQNSIADVAAARRPAIVIPQRRPYDEQRTTATVLDAHGLAVVAPDWPAEDRWPALLRRARDIDTDRWRRWRVRGAADRAATAIEETARSCRGRVDA</sequence>
<dbReference type="STRING" id="564198.BST17_07085"/>